<evidence type="ECO:0000313" key="3">
    <source>
        <dbReference type="Proteomes" id="UP000006038"/>
    </source>
</evidence>
<dbReference type="eggNOG" id="ENOG502R3QW">
    <property type="taxonomic scope" value="Eukaryota"/>
</dbReference>
<dbReference type="OMA" id="DDGIQMV"/>
<keyword evidence="3" id="KW-1185">Reference proteome</keyword>
<evidence type="ECO:0000313" key="2">
    <source>
        <dbReference type="EnsemblPlants" id="OB04G16650.1"/>
    </source>
</evidence>
<dbReference type="AlphaFoldDB" id="J3LWZ0"/>
<feature type="signal peptide" evidence="1">
    <location>
        <begin position="1"/>
        <end position="30"/>
    </location>
</feature>
<evidence type="ECO:0000256" key="1">
    <source>
        <dbReference type="SAM" id="SignalP"/>
    </source>
</evidence>
<dbReference type="Proteomes" id="UP000006038">
    <property type="component" value="Chromosome 4"/>
</dbReference>
<feature type="chain" id="PRO_5003773137" evidence="1">
    <location>
        <begin position="31"/>
        <end position="64"/>
    </location>
</feature>
<name>J3LWZ0_ORYBR</name>
<reference evidence="2" key="2">
    <citation type="submission" date="2013-04" db="UniProtKB">
        <authorList>
            <consortium name="EnsemblPlants"/>
        </authorList>
    </citation>
    <scope>IDENTIFICATION</scope>
</reference>
<sequence>MAAAAAAVMARTVVLVLLLVQMMSSMAVSARTMKGEGWLEDGIGMVVDMLGNLKSGSNPPTHCC</sequence>
<accession>J3LWZ0</accession>
<organism evidence="2">
    <name type="scientific">Oryza brachyantha</name>
    <name type="common">malo sina</name>
    <dbReference type="NCBI Taxonomy" id="4533"/>
    <lineage>
        <taxon>Eukaryota</taxon>
        <taxon>Viridiplantae</taxon>
        <taxon>Streptophyta</taxon>
        <taxon>Embryophyta</taxon>
        <taxon>Tracheophyta</taxon>
        <taxon>Spermatophyta</taxon>
        <taxon>Magnoliopsida</taxon>
        <taxon>Liliopsida</taxon>
        <taxon>Poales</taxon>
        <taxon>Poaceae</taxon>
        <taxon>BOP clade</taxon>
        <taxon>Oryzoideae</taxon>
        <taxon>Oryzeae</taxon>
        <taxon>Oryzinae</taxon>
        <taxon>Oryza</taxon>
    </lineage>
</organism>
<reference evidence="2" key="1">
    <citation type="journal article" date="2013" name="Nat. Commun.">
        <title>Whole-genome sequencing of Oryza brachyantha reveals mechanisms underlying Oryza genome evolution.</title>
        <authorList>
            <person name="Chen J."/>
            <person name="Huang Q."/>
            <person name="Gao D."/>
            <person name="Wang J."/>
            <person name="Lang Y."/>
            <person name="Liu T."/>
            <person name="Li B."/>
            <person name="Bai Z."/>
            <person name="Luis Goicoechea J."/>
            <person name="Liang C."/>
            <person name="Chen C."/>
            <person name="Zhang W."/>
            <person name="Sun S."/>
            <person name="Liao Y."/>
            <person name="Zhang X."/>
            <person name="Yang L."/>
            <person name="Song C."/>
            <person name="Wang M."/>
            <person name="Shi J."/>
            <person name="Liu G."/>
            <person name="Liu J."/>
            <person name="Zhou H."/>
            <person name="Zhou W."/>
            <person name="Yu Q."/>
            <person name="An N."/>
            <person name="Chen Y."/>
            <person name="Cai Q."/>
            <person name="Wang B."/>
            <person name="Liu B."/>
            <person name="Min J."/>
            <person name="Huang Y."/>
            <person name="Wu H."/>
            <person name="Li Z."/>
            <person name="Zhang Y."/>
            <person name="Yin Y."/>
            <person name="Song W."/>
            <person name="Jiang J."/>
            <person name="Jackson S.A."/>
            <person name="Wing R.A."/>
            <person name="Wang J."/>
            <person name="Chen M."/>
        </authorList>
    </citation>
    <scope>NUCLEOTIDE SEQUENCE [LARGE SCALE GENOMIC DNA]</scope>
    <source>
        <strain evidence="2">cv. IRGC 101232</strain>
    </source>
</reference>
<proteinExistence type="predicted"/>
<dbReference type="Gramene" id="OB04G16650.1">
    <property type="protein sequence ID" value="OB04G16650.1"/>
    <property type="gene ID" value="OB04G16650"/>
</dbReference>
<dbReference type="EnsemblPlants" id="OB04G16650.1">
    <property type="protein sequence ID" value="OB04G16650.1"/>
    <property type="gene ID" value="OB04G16650"/>
</dbReference>
<keyword evidence="1" id="KW-0732">Signal</keyword>
<dbReference type="HOGENOM" id="CLU_194083_1_0_1"/>
<protein>
    <submittedName>
        <fullName evidence="2">Uncharacterized protein</fullName>
    </submittedName>
</protein>